<gene>
    <name evidence="2" type="ORF">DDJ31_18110</name>
    <name evidence="1" type="ORF">ELQ87_21160</name>
</gene>
<dbReference type="RefSeq" id="WP_127179291.1">
    <property type="nucleotide sequence ID" value="NZ_CP029078.1"/>
</dbReference>
<proteinExistence type="predicted"/>
<dbReference type="Proteomes" id="UP000501753">
    <property type="component" value="Chromosome"/>
</dbReference>
<reference evidence="1 3" key="2">
    <citation type="submission" date="2018-12" db="EMBL/GenBank/DDBJ databases">
        <title>Streptomyces griseoviridis F1-27 complete genome.</title>
        <authorList>
            <person name="Mariita R.M."/>
            <person name="Sello J.K."/>
        </authorList>
    </citation>
    <scope>NUCLEOTIDE SEQUENCE [LARGE SCALE GENOMIC DNA]</scope>
    <source>
        <strain evidence="1 3">F1-27</strain>
    </source>
</reference>
<dbReference type="EMBL" id="CP029078">
    <property type="protein sequence ID" value="QCN86658.1"/>
    <property type="molecule type" value="Genomic_DNA"/>
</dbReference>
<accession>A0A3S9ZF43</accession>
<evidence type="ECO:0000313" key="3">
    <source>
        <dbReference type="Proteomes" id="UP000271291"/>
    </source>
</evidence>
<dbReference type="AlphaFoldDB" id="A0A3S9ZF43"/>
<evidence type="ECO:0000313" key="1">
    <source>
        <dbReference type="EMBL" id="AZS86478.1"/>
    </source>
</evidence>
<name>A0A3S9ZF43_STRGD</name>
<sequence length="155" mass="17032">MPVELAELVGLIGRALDAGSFERAAALAFRLREHTVRAFGVEHPNTLEALSLEAFVAHRSENHRVATTTCLELARIRFLRSDPRAREELTRAVAAWRLVDDVPFAVEHGQALLGLWTALVERHGPAPEDAELMRRVNRRIHGLANAPGGHVTGVA</sequence>
<keyword evidence="4" id="KW-1185">Reference proteome</keyword>
<dbReference type="OrthoDB" id="4065500at2"/>
<evidence type="ECO:0000313" key="4">
    <source>
        <dbReference type="Proteomes" id="UP000501753"/>
    </source>
</evidence>
<dbReference type="KEGG" id="sgd:ELQ87_21160"/>
<organism evidence="1 3">
    <name type="scientific">Streptomyces griseoviridis</name>
    <dbReference type="NCBI Taxonomy" id="45398"/>
    <lineage>
        <taxon>Bacteria</taxon>
        <taxon>Bacillati</taxon>
        <taxon>Actinomycetota</taxon>
        <taxon>Actinomycetes</taxon>
        <taxon>Kitasatosporales</taxon>
        <taxon>Streptomycetaceae</taxon>
        <taxon>Streptomyces</taxon>
    </lineage>
</organism>
<dbReference type="EMBL" id="CP034687">
    <property type="protein sequence ID" value="AZS86478.1"/>
    <property type="molecule type" value="Genomic_DNA"/>
</dbReference>
<evidence type="ECO:0000313" key="2">
    <source>
        <dbReference type="EMBL" id="QCN86658.1"/>
    </source>
</evidence>
<reference evidence="2 4" key="1">
    <citation type="submission" date="2018-04" db="EMBL/GenBank/DDBJ databases">
        <title>Complete genome sequences of Streptomyces griseoviridis K61 and characterization of antagonistic properties of biological control agents.</title>
        <authorList>
            <person name="Mariita R.M."/>
            <person name="Sello J.K."/>
        </authorList>
    </citation>
    <scope>NUCLEOTIDE SEQUENCE [LARGE SCALE GENOMIC DNA]</scope>
    <source>
        <strain evidence="2 4">K61</strain>
    </source>
</reference>
<dbReference type="Proteomes" id="UP000271291">
    <property type="component" value="Chromosome"/>
</dbReference>
<protein>
    <recommendedName>
        <fullName evidence="5">Tetratricopeptide repeat protein</fullName>
    </recommendedName>
</protein>
<evidence type="ECO:0008006" key="5">
    <source>
        <dbReference type="Google" id="ProtNLM"/>
    </source>
</evidence>